<keyword evidence="9" id="KW-0325">Glycoprotein</keyword>
<organism evidence="12">
    <name type="scientific">Panicum hallii</name>
    <dbReference type="NCBI Taxonomy" id="206008"/>
    <lineage>
        <taxon>Eukaryota</taxon>
        <taxon>Viridiplantae</taxon>
        <taxon>Streptophyta</taxon>
        <taxon>Embryophyta</taxon>
        <taxon>Tracheophyta</taxon>
        <taxon>Spermatophyta</taxon>
        <taxon>Magnoliopsida</taxon>
        <taxon>Liliopsida</taxon>
        <taxon>Poales</taxon>
        <taxon>Poaceae</taxon>
        <taxon>PACMAD clade</taxon>
        <taxon>Panicoideae</taxon>
        <taxon>Panicodae</taxon>
        <taxon>Paniceae</taxon>
        <taxon>Panicinae</taxon>
        <taxon>Panicum</taxon>
        <taxon>Panicum sect. Panicum</taxon>
    </lineage>
</organism>
<evidence type="ECO:0000256" key="3">
    <source>
        <dbReference type="ARBA" id="ARBA00022692"/>
    </source>
</evidence>
<evidence type="ECO:0000256" key="4">
    <source>
        <dbReference type="ARBA" id="ARBA00022729"/>
    </source>
</evidence>
<gene>
    <name evidence="12" type="ORF">PAHAL_1G074800</name>
</gene>
<keyword evidence="6" id="KW-1133">Transmembrane helix</keyword>
<dbReference type="FunFam" id="3.80.10.10:FF:000041">
    <property type="entry name" value="LRR receptor-like serine/threonine-protein kinase ERECTA"/>
    <property type="match status" value="1"/>
</dbReference>
<evidence type="ECO:0000256" key="5">
    <source>
        <dbReference type="ARBA" id="ARBA00022737"/>
    </source>
</evidence>
<evidence type="ECO:0000256" key="1">
    <source>
        <dbReference type="ARBA" id="ARBA00004162"/>
    </source>
</evidence>
<dbReference type="PANTHER" id="PTHR27000">
    <property type="entry name" value="LEUCINE-RICH REPEAT RECEPTOR-LIKE PROTEIN KINASE FAMILY PROTEIN-RELATED"/>
    <property type="match status" value="1"/>
</dbReference>
<evidence type="ECO:0000256" key="10">
    <source>
        <dbReference type="SAM" id="SignalP"/>
    </source>
</evidence>
<evidence type="ECO:0000256" key="6">
    <source>
        <dbReference type="ARBA" id="ARBA00022989"/>
    </source>
</evidence>
<dbReference type="InterPro" id="IPR013210">
    <property type="entry name" value="LRR_N_plant-typ"/>
</dbReference>
<dbReference type="SUPFAM" id="SSF52058">
    <property type="entry name" value="L domain-like"/>
    <property type="match status" value="1"/>
</dbReference>
<dbReference type="Pfam" id="PF08263">
    <property type="entry name" value="LRRNT_2"/>
    <property type="match status" value="1"/>
</dbReference>
<dbReference type="Proteomes" id="UP000243499">
    <property type="component" value="Chromosome 1"/>
</dbReference>
<keyword evidence="2" id="KW-0433">Leucine-rich repeat</keyword>
<keyword evidence="8" id="KW-0675">Receptor</keyword>
<dbReference type="InterPro" id="IPR032675">
    <property type="entry name" value="LRR_dom_sf"/>
</dbReference>
<dbReference type="Gramene" id="PAN04566">
    <property type="protein sequence ID" value="PAN04566"/>
    <property type="gene ID" value="PAHAL_1G074800"/>
</dbReference>
<feature type="chain" id="PRO_5015529624" description="Leucine-rich repeat-containing N-terminal plant-type domain-containing protein" evidence="10">
    <location>
        <begin position="31"/>
        <end position="320"/>
    </location>
</feature>
<keyword evidence="4 10" id="KW-0732">Signal</keyword>
<protein>
    <recommendedName>
        <fullName evidence="11">Leucine-rich repeat-containing N-terminal plant-type domain-containing protein</fullName>
    </recommendedName>
</protein>
<dbReference type="InterPro" id="IPR001611">
    <property type="entry name" value="Leu-rich_rpt"/>
</dbReference>
<evidence type="ECO:0000256" key="9">
    <source>
        <dbReference type="ARBA" id="ARBA00023180"/>
    </source>
</evidence>
<feature type="domain" description="Leucine-rich repeat-containing N-terminal plant-type" evidence="11">
    <location>
        <begin position="39"/>
        <end position="74"/>
    </location>
</feature>
<dbReference type="EMBL" id="CM008046">
    <property type="protein sequence ID" value="PAN04566.2"/>
    <property type="molecule type" value="Genomic_DNA"/>
</dbReference>
<dbReference type="Gene3D" id="3.80.10.10">
    <property type="entry name" value="Ribonuclease Inhibitor"/>
    <property type="match status" value="1"/>
</dbReference>
<evidence type="ECO:0000259" key="11">
    <source>
        <dbReference type="Pfam" id="PF08263"/>
    </source>
</evidence>
<name>A0A2S3GM65_9POAL</name>
<comment type="subcellular location">
    <subcellularLocation>
        <location evidence="1">Cell membrane</location>
        <topology evidence="1">Single-pass membrane protein</topology>
    </subcellularLocation>
</comment>
<dbReference type="GO" id="GO:0005886">
    <property type="term" value="C:plasma membrane"/>
    <property type="evidence" value="ECO:0007669"/>
    <property type="project" value="UniProtKB-SubCell"/>
</dbReference>
<evidence type="ECO:0000256" key="2">
    <source>
        <dbReference type="ARBA" id="ARBA00022614"/>
    </source>
</evidence>
<feature type="signal peptide" evidence="10">
    <location>
        <begin position="1"/>
        <end position="30"/>
    </location>
</feature>
<sequence length="320" mass="33937">MLPPPPPLLAGSYRHLAPVLLLLWLRSGAAGTVPAPNGGDRAALEAFKEAATAGGALASWNSSTGYCGWVGVTCGGRGHRWRVVSLDLHSRGLDGTISPAIGNLTFLRSLNLSFNGLRGQIPPSVGSLRRLRYLNLRGNALAGAIPGNITRCASLRELVLADNKGLTGSIPAAIGGMPLLSVLHIANNSITGPIPPSLGNLSRLTRLALSNNYLQGTIPASIGNNGHLRLLYLFSNNLSASQTTWGQAFPASSRYRLRLTASPGRFLLPSPIFPASRCLKSRRTSSMGLSHQYWQDCSISDGSTLMGMSLWQTMRKSGSF</sequence>
<dbReference type="FunFam" id="3.80.10.10:FF:000129">
    <property type="entry name" value="Leucine-rich repeat receptor-like kinase"/>
    <property type="match status" value="1"/>
</dbReference>
<dbReference type="AlphaFoldDB" id="A0A2S3GM65"/>
<dbReference type="Pfam" id="PF00560">
    <property type="entry name" value="LRR_1"/>
    <property type="match status" value="4"/>
</dbReference>
<dbReference type="PANTHER" id="PTHR27000:SF776">
    <property type="entry name" value="PROTEIN KINASE DOMAIN-CONTAINING PROTEIN"/>
    <property type="match status" value="1"/>
</dbReference>
<accession>A0A2S3GM65</accession>
<keyword evidence="7" id="KW-0472">Membrane</keyword>
<evidence type="ECO:0000256" key="8">
    <source>
        <dbReference type="ARBA" id="ARBA00023170"/>
    </source>
</evidence>
<proteinExistence type="predicted"/>
<evidence type="ECO:0000256" key="7">
    <source>
        <dbReference type="ARBA" id="ARBA00023136"/>
    </source>
</evidence>
<keyword evidence="5" id="KW-0677">Repeat</keyword>
<keyword evidence="3" id="KW-0812">Transmembrane</keyword>
<evidence type="ECO:0000313" key="12">
    <source>
        <dbReference type="EMBL" id="PAN04566.2"/>
    </source>
</evidence>
<reference evidence="12" key="1">
    <citation type="submission" date="2018-04" db="EMBL/GenBank/DDBJ databases">
        <title>WGS assembly of Panicum hallii.</title>
        <authorList>
            <person name="Lovell J."/>
            <person name="Jenkins J."/>
            <person name="Lowry D."/>
            <person name="Mamidi S."/>
            <person name="Sreedasyam A."/>
            <person name="Weng X."/>
            <person name="Barry K."/>
            <person name="Bonette J."/>
            <person name="Campitelli B."/>
            <person name="Daum C."/>
            <person name="Gordon S."/>
            <person name="Gould B."/>
            <person name="Lipzen A."/>
            <person name="Macqueen A."/>
            <person name="Palacio-Mejia J."/>
            <person name="Plott C."/>
            <person name="Shakirov E."/>
            <person name="Shu S."/>
            <person name="Yoshinaga Y."/>
            <person name="Zane M."/>
            <person name="Rokhsar D."/>
            <person name="Grimwood J."/>
            <person name="Schmutz J."/>
            <person name="Juenger T."/>
        </authorList>
    </citation>
    <scope>NUCLEOTIDE SEQUENCE [LARGE SCALE GENOMIC DNA]</scope>
    <source>
        <strain evidence="12">FIL2</strain>
    </source>
</reference>